<evidence type="ECO:0000313" key="2">
    <source>
        <dbReference type="Proteomes" id="UP000030764"/>
    </source>
</evidence>
<sequence length="76" mass="9055">MLEYMKHCLEHMISRLSDNDVDETDATLSSQLREAREPEVWHRVSITTERTRLKSQDGEFKDELTEENVLHNLKIR</sequence>
<protein>
    <submittedName>
        <fullName evidence="1">Uncharacterized protein</fullName>
    </submittedName>
</protein>
<keyword evidence="2" id="KW-1185">Reference proteome</keyword>
<reference evidence="1 2" key="1">
    <citation type="journal article" date="2014" name="Nat. Genet.">
        <title>Genome and transcriptome of the porcine whipworm Trichuris suis.</title>
        <authorList>
            <person name="Jex A.R."/>
            <person name="Nejsum P."/>
            <person name="Schwarz E.M."/>
            <person name="Hu L."/>
            <person name="Young N.D."/>
            <person name="Hall R.S."/>
            <person name="Korhonen P.K."/>
            <person name="Liao S."/>
            <person name="Thamsborg S."/>
            <person name="Xia J."/>
            <person name="Xu P."/>
            <person name="Wang S."/>
            <person name="Scheerlinck J.P."/>
            <person name="Hofmann A."/>
            <person name="Sternberg P.W."/>
            <person name="Wang J."/>
            <person name="Gasser R.B."/>
        </authorList>
    </citation>
    <scope>NUCLEOTIDE SEQUENCE [LARGE SCALE GENOMIC DNA]</scope>
    <source>
        <strain evidence="1">DCEP-RM93M</strain>
    </source>
</reference>
<dbReference type="Proteomes" id="UP000030764">
    <property type="component" value="Unassembled WGS sequence"/>
</dbReference>
<gene>
    <name evidence="1" type="ORF">M513_11437</name>
</gene>
<name>A0A085LRQ0_9BILA</name>
<dbReference type="EMBL" id="KL363318">
    <property type="protein sequence ID" value="KFD47646.1"/>
    <property type="molecule type" value="Genomic_DNA"/>
</dbReference>
<proteinExistence type="predicted"/>
<evidence type="ECO:0000313" key="1">
    <source>
        <dbReference type="EMBL" id="KFD47646.1"/>
    </source>
</evidence>
<organism evidence="1 2">
    <name type="scientific">Trichuris suis</name>
    <name type="common">pig whipworm</name>
    <dbReference type="NCBI Taxonomy" id="68888"/>
    <lineage>
        <taxon>Eukaryota</taxon>
        <taxon>Metazoa</taxon>
        <taxon>Ecdysozoa</taxon>
        <taxon>Nematoda</taxon>
        <taxon>Enoplea</taxon>
        <taxon>Dorylaimia</taxon>
        <taxon>Trichinellida</taxon>
        <taxon>Trichuridae</taxon>
        <taxon>Trichuris</taxon>
    </lineage>
</organism>
<dbReference type="AlphaFoldDB" id="A0A085LRQ0"/>
<accession>A0A085LRQ0</accession>